<evidence type="ECO:0000256" key="1">
    <source>
        <dbReference type="SAM" id="Phobius"/>
    </source>
</evidence>
<protein>
    <recommendedName>
        <fullName evidence="4">Transmembrane protein</fullName>
    </recommendedName>
</protein>
<accession>A0A444X423</accession>
<keyword evidence="3" id="KW-1185">Reference proteome</keyword>
<name>A0A444X423_ARAHY</name>
<reference evidence="2 3" key="1">
    <citation type="submission" date="2019-01" db="EMBL/GenBank/DDBJ databases">
        <title>Sequencing of cultivated peanut Arachis hypogaea provides insights into genome evolution and oil improvement.</title>
        <authorList>
            <person name="Chen X."/>
        </authorList>
    </citation>
    <scope>NUCLEOTIDE SEQUENCE [LARGE SCALE GENOMIC DNA]</scope>
    <source>
        <strain evidence="3">cv. Fuhuasheng</strain>
        <tissue evidence="2">Leaves</tissue>
    </source>
</reference>
<proteinExistence type="predicted"/>
<evidence type="ECO:0000313" key="2">
    <source>
        <dbReference type="EMBL" id="RYQ84451.1"/>
    </source>
</evidence>
<feature type="transmembrane region" description="Helical" evidence="1">
    <location>
        <begin position="92"/>
        <end position="116"/>
    </location>
</feature>
<dbReference type="EMBL" id="SDMP01000020">
    <property type="protein sequence ID" value="RYQ84451.1"/>
    <property type="molecule type" value="Genomic_DNA"/>
</dbReference>
<keyword evidence="1" id="KW-0812">Transmembrane</keyword>
<keyword evidence="1" id="KW-1133">Transmembrane helix</keyword>
<gene>
    <name evidence="2" type="ORF">Ahy_B10g103801</name>
</gene>
<evidence type="ECO:0000313" key="3">
    <source>
        <dbReference type="Proteomes" id="UP000289738"/>
    </source>
</evidence>
<dbReference type="Proteomes" id="UP000289738">
    <property type="component" value="Chromosome B10"/>
</dbReference>
<comment type="caution">
    <text evidence="2">The sequence shown here is derived from an EMBL/GenBank/DDBJ whole genome shotgun (WGS) entry which is preliminary data.</text>
</comment>
<sequence length="161" mass="18481">MMIYYPTFSLSLKYEQLQWHPLQQPFPSLMSSSVFILCSCSSACATLSPPFLIHKVSFLFSTFEAQVSFRDLWAQVIEHMGMSERERGKMGYVLRVRMASFFSGAAIASFAGFYILHRDYKIAHESFANQMKNLHESLDSRISALEKLRQTENSKQVEASE</sequence>
<dbReference type="PANTHER" id="PTHR34970:SF2">
    <property type="entry name" value="ABC TRANSPORTER A FAMILY PROTEIN"/>
    <property type="match status" value="1"/>
</dbReference>
<keyword evidence="1" id="KW-0472">Membrane</keyword>
<evidence type="ECO:0008006" key="4">
    <source>
        <dbReference type="Google" id="ProtNLM"/>
    </source>
</evidence>
<dbReference type="PANTHER" id="PTHR34970">
    <property type="entry name" value="ABC TRANSPORTER A FAMILY PROTEIN"/>
    <property type="match status" value="1"/>
</dbReference>
<dbReference type="AlphaFoldDB" id="A0A444X423"/>
<organism evidence="2 3">
    <name type="scientific">Arachis hypogaea</name>
    <name type="common">Peanut</name>
    <dbReference type="NCBI Taxonomy" id="3818"/>
    <lineage>
        <taxon>Eukaryota</taxon>
        <taxon>Viridiplantae</taxon>
        <taxon>Streptophyta</taxon>
        <taxon>Embryophyta</taxon>
        <taxon>Tracheophyta</taxon>
        <taxon>Spermatophyta</taxon>
        <taxon>Magnoliopsida</taxon>
        <taxon>eudicotyledons</taxon>
        <taxon>Gunneridae</taxon>
        <taxon>Pentapetalae</taxon>
        <taxon>rosids</taxon>
        <taxon>fabids</taxon>
        <taxon>Fabales</taxon>
        <taxon>Fabaceae</taxon>
        <taxon>Papilionoideae</taxon>
        <taxon>50 kb inversion clade</taxon>
        <taxon>dalbergioids sensu lato</taxon>
        <taxon>Dalbergieae</taxon>
        <taxon>Pterocarpus clade</taxon>
        <taxon>Arachis</taxon>
    </lineage>
</organism>